<keyword evidence="3" id="KW-1185">Reference proteome</keyword>
<evidence type="ECO:0000259" key="1">
    <source>
        <dbReference type="Pfam" id="PF01642"/>
    </source>
</evidence>
<dbReference type="Proteomes" id="UP001491088">
    <property type="component" value="Chromosome"/>
</dbReference>
<dbReference type="InterPro" id="IPR006099">
    <property type="entry name" value="MeMalonylCoA_mutase_a/b_cat"/>
</dbReference>
<organism evidence="2 3">
    <name type="scientific">Polaribacter marinaquae</name>
    <dbReference type="NCBI Taxonomy" id="1642819"/>
    <lineage>
        <taxon>Bacteria</taxon>
        <taxon>Pseudomonadati</taxon>
        <taxon>Bacteroidota</taxon>
        <taxon>Flavobacteriia</taxon>
        <taxon>Flavobacteriales</taxon>
        <taxon>Flavobacteriaceae</taxon>
    </lineage>
</organism>
<evidence type="ECO:0000313" key="2">
    <source>
        <dbReference type="EMBL" id="WYW56799.1"/>
    </source>
</evidence>
<dbReference type="CDD" id="cd03677">
    <property type="entry name" value="MM_CoA_mutase_beta"/>
    <property type="match status" value="1"/>
</dbReference>
<dbReference type="RefSeq" id="WP_340934844.1">
    <property type="nucleotide sequence ID" value="NZ_CP150496.1"/>
</dbReference>
<feature type="domain" description="Methylmalonyl-CoA mutase alpha/beta chain catalytic" evidence="1">
    <location>
        <begin position="144"/>
        <end position="441"/>
    </location>
</feature>
<dbReference type="PANTHER" id="PTHR48101">
    <property type="entry name" value="METHYLMALONYL-COA MUTASE, MITOCHONDRIAL-RELATED"/>
    <property type="match status" value="1"/>
</dbReference>
<dbReference type="SUPFAM" id="SSF51703">
    <property type="entry name" value="Cobalamin (vitamin B12)-dependent enzymes"/>
    <property type="match status" value="1"/>
</dbReference>
<reference evidence="2 3" key="1">
    <citation type="submission" date="2024-03" db="EMBL/GenBank/DDBJ databases">
        <authorList>
            <person name="Cao K."/>
        </authorList>
    </citation>
    <scope>NUCLEOTIDE SEQUENCE [LARGE SCALE GENOMIC DNA]</scope>
    <source>
        <strain evidence="2 3">MCCC 1K00696</strain>
    </source>
</reference>
<sequence>MSKFLFSEFEETSPSAWKQKIQVDLKGADYNDTLLYTTNEGITVKPFYTKEDRTNLKVAATQKASYNICQTILIVDDKEANDLAIDALKRGANSIQFIAHKRFDYKTVLNQINFNESIVYFKVIFLDADFIIEIDKFINHKNCFFQIDILGNLAEAGNWYISLKEDAQKIEDIIATVDNSISISGDLYENAGANIVQQLAYMLAHATEYIHVFGDKVASKLHFEISVGTNYFHEIAKLRAFKLLWKSLLTQFKLEEKEAHIFAKPTLRNKTIYDYNVNMLRTTSECMSAILGGATTISNVSYDEIFAVKNEFGERVSRNQLLILKEESGFENANDFANGSYYIDSLTEQMAEKALAIFKQIEKGGGFLKQLKEGVIQRKLKESASKEETQFLNNELILLGTNLQPNKDNLMHDKLVLDPFLKQRNIKTLFPPINRKRLSEKLEQQRLKEEKEGE</sequence>
<dbReference type="Gene3D" id="3.20.20.240">
    <property type="entry name" value="Methylmalonyl-CoA mutase"/>
    <property type="match status" value="2"/>
</dbReference>
<name>A0ABZ2TW10_9FLAO</name>
<dbReference type="EMBL" id="CP150496">
    <property type="protein sequence ID" value="WYW56799.1"/>
    <property type="molecule type" value="Genomic_DNA"/>
</dbReference>
<protein>
    <submittedName>
        <fullName evidence="2">Methylmalonyl-CoA mutase subunit beta</fullName>
    </submittedName>
</protein>
<evidence type="ECO:0000313" key="3">
    <source>
        <dbReference type="Proteomes" id="UP001491088"/>
    </source>
</evidence>
<accession>A0ABZ2TW10</accession>
<dbReference type="Pfam" id="PF01642">
    <property type="entry name" value="MM_CoA_mutase"/>
    <property type="match status" value="1"/>
</dbReference>
<proteinExistence type="predicted"/>
<dbReference type="InterPro" id="IPR016176">
    <property type="entry name" value="Cbl-dep_enz_cat"/>
</dbReference>
<gene>
    <name evidence="2" type="ORF">WG950_05965</name>
</gene>
<dbReference type="PANTHER" id="PTHR48101:SF1">
    <property type="entry name" value="METHYLMALONYL-COA MUTASE, LARGE SUBUNIT"/>
    <property type="match status" value="1"/>
</dbReference>